<organism evidence="1 2">
    <name type="scientific">Acinetobacter schindleri</name>
    <dbReference type="NCBI Taxonomy" id="108981"/>
    <lineage>
        <taxon>Bacteria</taxon>
        <taxon>Pseudomonadati</taxon>
        <taxon>Pseudomonadota</taxon>
        <taxon>Gammaproteobacteria</taxon>
        <taxon>Moraxellales</taxon>
        <taxon>Moraxellaceae</taxon>
        <taxon>Acinetobacter</taxon>
    </lineage>
</organism>
<evidence type="ECO:0000313" key="2">
    <source>
        <dbReference type="Proteomes" id="UP000503505"/>
    </source>
</evidence>
<dbReference type="Proteomes" id="UP000503505">
    <property type="component" value="Plasmid pHZE23-1-8"/>
</dbReference>
<protein>
    <submittedName>
        <fullName evidence="1">Uncharacterized protein</fullName>
    </submittedName>
</protein>
<name>A0AAE6WXV1_9GAMM</name>
<geneLocation type="plasmid" evidence="2">
    <name>phze23-1-8</name>
</geneLocation>
<reference evidence="1 2" key="1">
    <citation type="submission" date="2019-09" db="EMBL/GenBank/DDBJ databases">
        <title>Non-baumannii Acinetobacter spp. carrying blaNDM-1 isolated in China.</title>
        <authorList>
            <person name="Cui C."/>
            <person name="Chen C."/>
            <person name="Sun J."/>
            <person name="Liu Y."/>
        </authorList>
    </citation>
    <scope>NUCLEOTIDE SEQUENCE [LARGE SCALE GENOMIC DNA]</scope>
    <source>
        <strain evidence="1 2">HZE23-1</strain>
        <plasmid evidence="2">phze23-1-8</plasmid>
    </source>
</reference>
<proteinExistence type="predicted"/>
<dbReference type="AlphaFoldDB" id="A0AAE6WXV1"/>
<gene>
    <name evidence="1" type="ORF">FSC10_16390</name>
</gene>
<keyword evidence="1" id="KW-0614">Plasmid</keyword>
<evidence type="ECO:0000313" key="1">
    <source>
        <dbReference type="EMBL" id="QIC68913.1"/>
    </source>
</evidence>
<accession>A0AAE6WXV1</accession>
<dbReference type="EMBL" id="CP044471">
    <property type="protein sequence ID" value="QIC68913.1"/>
    <property type="molecule type" value="Genomic_DNA"/>
</dbReference>
<dbReference type="RefSeq" id="WP_163172888.1">
    <property type="nucleotide sequence ID" value="NZ_CP044471.1"/>
</dbReference>
<sequence length="256" mass="29941">MTQEKAKKRGRPAQLLQIAELHAFVEFLSEKDSRTELQNQVIDALQAEDFNFEMLSEAQQILVKEALKPYREHLKLQLLFDELSKNPRQTEYEEKFLELYKRYQKDTLDPAETNILKTMCTRYLNFKAQKLEYTDLELYLSQIEKKDAGKKRKAENQRKFEVGGGVLSAYKVKNDDALDTENFLKRVQADRYLAGKLRQTKIYQKVWASDLNNKEKLELLFEVLNQLALYGNKGETVKFVDFAIEAAQTALLQIEI</sequence>